<proteinExistence type="predicted"/>
<reference evidence="1" key="2">
    <citation type="journal article" date="2023" name="Commun. Biol.">
        <title>Intrasexual cuticular hydrocarbon dimorphism in a wasp sheds light on hydrocarbon biosynthesis genes in Hymenoptera.</title>
        <authorList>
            <person name="Moris V.C."/>
            <person name="Podsiadlowski L."/>
            <person name="Martin S."/>
            <person name="Oeyen J.P."/>
            <person name="Donath A."/>
            <person name="Petersen M."/>
            <person name="Wilbrandt J."/>
            <person name="Misof B."/>
            <person name="Liedtke D."/>
            <person name="Thamm M."/>
            <person name="Scheiner R."/>
            <person name="Schmitt T."/>
            <person name="Niehuis O."/>
        </authorList>
    </citation>
    <scope>NUCLEOTIDE SEQUENCE</scope>
    <source>
        <strain evidence="1">GBR_01_08_01A</strain>
    </source>
</reference>
<reference evidence="1" key="1">
    <citation type="submission" date="2021-08" db="EMBL/GenBank/DDBJ databases">
        <authorList>
            <person name="Misof B."/>
            <person name="Oliver O."/>
            <person name="Podsiadlowski L."/>
            <person name="Donath A."/>
            <person name="Peters R."/>
            <person name="Mayer C."/>
            <person name="Rust J."/>
            <person name="Gunkel S."/>
            <person name="Lesny P."/>
            <person name="Martin S."/>
            <person name="Oeyen J.P."/>
            <person name="Petersen M."/>
            <person name="Panagiotis P."/>
            <person name="Wilbrandt J."/>
            <person name="Tanja T."/>
        </authorList>
    </citation>
    <scope>NUCLEOTIDE SEQUENCE</scope>
    <source>
        <strain evidence="1">GBR_01_08_01A</strain>
        <tissue evidence="1">Thorax + abdomen</tissue>
    </source>
</reference>
<sequence>MPRSMYICYEKKDFKNVWLIAWEKGKGDEKGKMEFLYEETTAYVRRERESKSGFTATETAAFEISSSSNWTGTKS</sequence>
<evidence type="ECO:0000313" key="1">
    <source>
        <dbReference type="EMBL" id="KAK2581836.1"/>
    </source>
</evidence>
<dbReference type="Proteomes" id="UP001258017">
    <property type="component" value="Unassembled WGS sequence"/>
</dbReference>
<accession>A0AAD9VP15</accession>
<gene>
    <name evidence="1" type="ORF">KPH14_002302</name>
</gene>
<name>A0AAD9VP15_9HYME</name>
<dbReference type="EMBL" id="JAIFRP010000038">
    <property type="protein sequence ID" value="KAK2581836.1"/>
    <property type="molecule type" value="Genomic_DNA"/>
</dbReference>
<comment type="caution">
    <text evidence="1">The sequence shown here is derived from an EMBL/GenBank/DDBJ whole genome shotgun (WGS) entry which is preliminary data.</text>
</comment>
<protein>
    <submittedName>
        <fullName evidence="1">Uncharacterized protein</fullName>
    </submittedName>
</protein>
<keyword evidence="2" id="KW-1185">Reference proteome</keyword>
<dbReference type="AlphaFoldDB" id="A0AAD9VP15"/>
<evidence type="ECO:0000313" key="2">
    <source>
        <dbReference type="Proteomes" id="UP001258017"/>
    </source>
</evidence>
<organism evidence="1 2">
    <name type="scientific">Odynerus spinipes</name>
    <dbReference type="NCBI Taxonomy" id="1348599"/>
    <lineage>
        <taxon>Eukaryota</taxon>
        <taxon>Metazoa</taxon>
        <taxon>Ecdysozoa</taxon>
        <taxon>Arthropoda</taxon>
        <taxon>Hexapoda</taxon>
        <taxon>Insecta</taxon>
        <taxon>Pterygota</taxon>
        <taxon>Neoptera</taxon>
        <taxon>Endopterygota</taxon>
        <taxon>Hymenoptera</taxon>
        <taxon>Apocrita</taxon>
        <taxon>Aculeata</taxon>
        <taxon>Vespoidea</taxon>
        <taxon>Vespidae</taxon>
        <taxon>Eumeninae</taxon>
        <taxon>Odynerus</taxon>
    </lineage>
</organism>